<name>A0ABT8U5W3_9FLAO</name>
<evidence type="ECO:0000313" key="1">
    <source>
        <dbReference type="EMBL" id="MDO3425455.1"/>
    </source>
</evidence>
<proteinExistence type="predicted"/>
<organism evidence="1 2">
    <name type="scientific">Chryseobacterium urinae</name>
    <dbReference type="NCBI Taxonomy" id="3058400"/>
    <lineage>
        <taxon>Bacteria</taxon>
        <taxon>Pseudomonadati</taxon>
        <taxon>Bacteroidota</taxon>
        <taxon>Flavobacteriia</taxon>
        <taxon>Flavobacteriales</taxon>
        <taxon>Weeksellaceae</taxon>
        <taxon>Chryseobacterium group</taxon>
        <taxon>Chryseobacterium</taxon>
    </lineage>
</organism>
<reference evidence="1" key="1">
    <citation type="submission" date="2023-07" db="EMBL/GenBank/DDBJ databases">
        <title>AMR profile of multidrug- resistance Chryseobacterium gambrini related strain.</title>
        <authorList>
            <person name="Kirdat K."/>
            <person name="Bhatt A."/>
            <person name="Kuyare S."/>
            <person name="Yadav A."/>
        </authorList>
    </citation>
    <scope>NUCLEOTIDE SEQUENCE</scope>
    <source>
        <strain evidence="1">APV-1</strain>
    </source>
</reference>
<dbReference type="InterPro" id="IPR032774">
    <property type="entry name" value="WG_beta_rep"/>
</dbReference>
<evidence type="ECO:0000313" key="2">
    <source>
        <dbReference type="Proteomes" id="UP001168128"/>
    </source>
</evidence>
<dbReference type="Proteomes" id="UP001168128">
    <property type="component" value="Unassembled WGS sequence"/>
</dbReference>
<keyword evidence="2" id="KW-1185">Reference proteome</keyword>
<sequence>MKRNRLLFVSLFLLLMPLILKSQELAVFNQDTLWGYKDRMDNIIIKPQYQFAKKLVDNYAVVYKNDSAGIIDKKNNVIIPFKYNLIQYIENDHFLFGYHTKYFGEYNMGIIDKNLKIIIPESFYYIQKK</sequence>
<dbReference type="Pfam" id="PF14903">
    <property type="entry name" value="WG_beta_rep"/>
    <property type="match status" value="2"/>
</dbReference>
<comment type="caution">
    <text evidence="1">The sequence shown here is derived from an EMBL/GenBank/DDBJ whole genome shotgun (WGS) entry which is preliminary data.</text>
</comment>
<gene>
    <name evidence="1" type="ORF">QWT87_11180</name>
</gene>
<protein>
    <submittedName>
        <fullName evidence="1">WG repeat-containing protein</fullName>
    </submittedName>
</protein>
<accession>A0ABT8U5W3</accession>
<dbReference type="RefSeq" id="WP_302716144.1">
    <property type="nucleotide sequence ID" value="NZ_JAULSJ010000015.1"/>
</dbReference>
<dbReference type="EMBL" id="JAULSJ010000015">
    <property type="protein sequence ID" value="MDO3425455.1"/>
    <property type="molecule type" value="Genomic_DNA"/>
</dbReference>